<dbReference type="Pfam" id="PF06857">
    <property type="entry name" value="ACP"/>
    <property type="match status" value="1"/>
</dbReference>
<evidence type="ECO:0000313" key="6">
    <source>
        <dbReference type="EMBL" id="MBC5723098.1"/>
    </source>
</evidence>
<keyword evidence="6" id="KW-0456">Lyase</keyword>
<dbReference type="GO" id="GO:0005737">
    <property type="term" value="C:cytoplasm"/>
    <property type="evidence" value="ECO:0007669"/>
    <property type="project" value="UniProtKB-SubCell"/>
</dbReference>
<dbReference type="PIRSF" id="PIRSF002736">
    <property type="entry name" value="Citrt_lyas_gamma"/>
    <property type="match status" value="1"/>
</dbReference>
<dbReference type="NCBIfam" id="TIGR01608">
    <property type="entry name" value="citD"/>
    <property type="match status" value="1"/>
</dbReference>
<dbReference type="InterPro" id="IPR006495">
    <property type="entry name" value="CitD"/>
</dbReference>
<evidence type="ECO:0000313" key="7">
    <source>
        <dbReference type="Proteomes" id="UP000628736"/>
    </source>
</evidence>
<comment type="caution">
    <text evidence="6">The sequence shown here is derived from an EMBL/GenBank/DDBJ whole genome shotgun (WGS) entry which is preliminary data.</text>
</comment>
<evidence type="ECO:0000256" key="4">
    <source>
        <dbReference type="HAMAP-Rule" id="MF_00805"/>
    </source>
</evidence>
<protein>
    <recommendedName>
        <fullName evidence="4">Citrate lyase acyl carrier protein</fullName>
    </recommendedName>
    <alternativeName>
        <fullName evidence="4">Citrate lyase gamma chain</fullName>
    </alternativeName>
</protein>
<organism evidence="6 7">
    <name type="scientific">Flintibacter hominis</name>
    <dbReference type="NCBI Taxonomy" id="2763048"/>
    <lineage>
        <taxon>Bacteria</taxon>
        <taxon>Bacillati</taxon>
        <taxon>Bacillota</taxon>
        <taxon>Clostridia</taxon>
        <taxon>Eubacteriales</taxon>
        <taxon>Flintibacter</taxon>
    </lineage>
</organism>
<keyword evidence="2 4" id="KW-0963">Cytoplasm</keyword>
<evidence type="ECO:0000256" key="5">
    <source>
        <dbReference type="PIRSR" id="PIRSR002736-50"/>
    </source>
</evidence>
<dbReference type="EMBL" id="JACOPO010000006">
    <property type="protein sequence ID" value="MBC5723098.1"/>
    <property type="molecule type" value="Genomic_DNA"/>
</dbReference>
<gene>
    <name evidence="4 6" type="primary">citD</name>
    <name evidence="6" type="ORF">H8S11_09755</name>
</gene>
<dbReference type="AlphaFoldDB" id="A0A8J6M7D1"/>
<dbReference type="NCBIfam" id="NF009726">
    <property type="entry name" value="PRK13253.1"/>
    <property type="match status" value="1"/>
</dbReference>
<keyword evidence="3 4" id="KW-0597">Phosphoprotein</keyword>
<evidence type="ECO:0000256" key="2">
    <source>
        <dbReference type="ARBA" id="ARBA00022490"/>
    </source>
</evidence>
<comment type="function">
    <text evidence="4">Covalent carrier of the coenzyme of citrate lyase.</text>
</comment>
<reference evidence="6" key="1">
    <citation type="submission" date="2020-08" db="EMBL/GenBank/DDBJ databases">
        <title>Genome public.</title>
        <authorList>
            <person name="Liu C."/>
            <person name="Sun Q."/>
        </authorList>
    </citation>
    <scope>NUCLEOTIDE SEQUENCE</scope>
    <source>
        <strain evidence="6">NSJ-23</strain>
    </source>
</reference>
<proteinExistence type="inferred from homology"/>
<comment type="subcellular location">
    <subcellularLocation>
        <location evidence="1 4">Cytoplasm</location>
    </subcellularLocation>
</comment>
<dbReference type="GO" id="GO:0016829">
    <property type="term" value="F:lyase activity"/>
    <property type="evidence" value="ECO:0007669"/>
    <property type="project" value="UniProtKB-KW"/>
</dbReference>
<name>A0A8J6M7D1_9FIRM</name>
<sequence length="100" mass="10825">MEIKKPAMAGSMESSDCMVTVRPGESGIKIDLQSDVEMMFGASILETTRQSLAELGVERAQISIVDRGALDCVIRARVQCAALRAAERSYDWSREGACLG</sequence>
<dbReference type="HAMAP" id="MF_00805">
    <property type="entry name" value="CitD"/>
    <property type="match status" value="1"/>
</dbReference>
<feature type="modified residue" description="O-(phosphoribosyl dephospho-coenzyme A)serine" evidence="4 5">
    <location>
        <position position="14"/>
    </location>
</feature>
<keyword evidence="7" id="KW-1185">Reference proteome</keyword>
<accession>A0A8J6M7D1</accession>
<evidence type="ECO:0000256" key="3">
    <source>
        <dbReference type="ARBA" id="ARBA00022553"/>
    </source>
</evidence>
<evidence type="ECO:0000256" key="1">
    <source>
        <dbReference type="ARBA" id="ARBA00004496"/>
    </source>
</evidence>
<dbReference type="RefSeq" id="WP_186852989.1">
    <property type="nucleotide sequence ID" value="NZ_JACOPO010000006.1"/>
</dbReference>
<dbReference type="InterPro" id="IPR023439">
    <property type="entry name" value="Mal_deCO2ase/Cit_lyase_ACP"/>
</dbReference>
<comment type="subunit">
    <text evidence="4">Oligomer with a subunit composition of (alpha,beta,gamma)6.</text>
</comment>
<comment type="similarity">
    <text evidence="4">Belongs to the CitD family.</text>
</comment>
<dbReference type="Proteomes" id="UP000628736">
    <property type="component" value="Unassembled WGS sequence"/>
</dbReference>